<sequence>MKISINYWYAKLLVKEISITFYRVLIMWPSLIAGSLLFLFFMMGSLTGGLEPLYSDVLSSRAQAYQSAPPGYMSEKHCVELPTEMTISNCVNKSMPLSGVVHQDLKNANSFYCFIVLISMCIEGLYRFRFWLSHKMSRGVYGYDHSGSVSAKQNWDE</sequence>
<name>A0ABZ2G944_9GAMM</name>
<dbReference type="RefSeq" id="WP_264498202.1">
    <property type="nucleotide sequence ID" value="NZ_CP109947.1"/>
</dbReference>
<keyword evidence="1" id="KW-1133">Transmembrane helix</keyword>
<dbReference type="EMBL" id="CP125967">
    <property type="protein sequence ID" value="WWO37735.1"/>
    <property type="molecule type" value="Genomic_DNA"/>
</dbReference>
<protein>
    <submittedName>
        <fullName evidence="2">Uncharacterized protein</fullName>
    </submittedName>
</protein>
<evidence type="ECO:0000313" key="2">
    <source>
        <dbReference type="EMBL" id="WWO37735.1"/>
    </source>
</evidence>
<keyword evidence="1" id="KW-0472">Membrane</keyword>
<reference evidence="2 3" key="1">
    <citation type="journal article" date="2024" name="Front. Plant Sci.">
        <title>Comprehensive phenomic and genomic studies of the species, Pectobacterium cacticida and proposal for reclassification as Alcorniella cacticida comb. nov.</title>
        <authorList>
            <person name="Jonca J."/>
            <person name="Pirhonen M."/>
            <person name="Waleron M.M."/>
            <person name="Gawor J."/>
            <person name="Mrozik A."/>
            <person name="Smoktunowicz M."/>
            <person name="Waleron K."/>
            <person name="Waleron M."/>
        </authorList>
    </citation>
    <scope>NUCLEOTIDE SEQUENCE [LARGE SCALE GENOMIC DNA]</scope>
    <source>
        <strain evidence="2 3">DPMP6</strain>
    </source>
</reference>
<keyword evidence="3" id="KW-1185">Reference proteome</keyword>
<feature type="transmembrane region" description="Helical" evidence="1">
    <location>
        <begin position="109"/>
        <end position="128"/>
    </location>
</feature>
<evidence type="ECO:0000313" key="3">
    <source>
        <dbReference type="Proteomes" id="UP001379444"/>
    </source>
</evidence>
<accession>A0ABZ2G944</accession>
<proteinExistence type="predicted"/>
<feature type="transmembrane region" description="Helical" evidence="1">
    <location>
        <begin position="21"/>
        <end position="43"/>
    </location>
</feature>
<organism evidence="2 3">
    <name type="scientific">Pectobacterium cacticida</name>
    <dbReference type="NCBI Taxonomy" id="69221"/>
    <lineage>
        <taxon>Bacteria</taxon>
        <taxon>Pseudomonadati</taxon>
        <taxon>Pseudomonadota</taxon>
        <taxon>Gammaproteobacteria</taxon>
        <taxon>Enterobacterales</taxon>
        <taxon>Pectobacteriaceae</taxon>
        <taxon>Pectobacterium</taxon>
    </lineage>
</organism>
<dbReference type="Proteomes" id="UP001379444">
    <property type="component" value="Chromosome"/>
</dbReference>
<keyword evidence="1" id="KW-0812">Transmembrane</keyword>
<gene>
    <name evidence="2" type="ORF">QNA12_14445</name>
</gene>
<evidence type="ECO:0000256" key="1">
    <source>
        <dbReference type="SAM" id="Phobius"/>
    </source>
</evidence>